<name>A0A0A9ADF6_ARUDO</name>
<protein>
    <submittedName>
        <fullName evidence="1">Uncharacterized protein</fullName>
    </submittedName>
</protein>
<reference evidence="1" key="2">
    <citation type="journal article" date="2015" name="Data Brief">
        <title>Shoot transcriptome of the giant reed, Arundo donax.</title>
        <authorList>
            <person name="Barrero R.A."/>
            <person name="Guerrero F.D."/>
            <person name="Moolhuijzen P."/>
            <person name="Goolsby J.A."/>
            <person name="Tidwell J."/>
            <person name="Bellgard S.E."/>
            <person name="Bellgard M.I."/>
        </authorList>
    </citation>
    <scope>NUCLEOTIDE SEQUENCE</scope>
    <source>
        <tissue evidence="1">Shoot tissue taken approximately 20 cm above the soil surface</tissue>
    </source>
</reference>
<accession>A0A0A9ADF6</accession>
<organism evidence="1">
    <name type="scientific">Arundo donax</name>
    <name type="common">Giant reed</name>
    <name type="synonym">Donax arundinaceus</name>
    <dbReference type="NCBI Taxonomy" id="35708"/>
    <lineage>
        <taxon>Eukaryota</taxon>
        <taxon>Viridiplantae</taxon>
        <taxon>Streptophyta</taxon>
        <taxon>Embryophyta</taxon>
        <taxon>Tracheophyta</taxon>
        <taxon>Spermatophyta</taxon>
        <taxon>Magnoliopsida</taxon>
        <taxon>Liliopsida</taxon>
        <taxon>Poales</taxon>
        <taxon>Poaceae</taxon>
        <taxon>PACMAD clade</taxon>
        <taxon>Arundinoideae</taxon>
        <taxon>Arundineae</taxon>
        <taxon>Arundo</taxon>
    </lineage>
</organism>
<dbReference type="EMBL" id="GBRH01248764">
    <property type="protein sequence ID" value="JAD49131.1"/>
    <property type="molecule type" value="Transcribed_RNA"/>
</dbReference>
<sequence>MVPFGLVLSSATASNEQSNCIVYAVCVKLSIS</sequence>
<proteinExistence type="predicted"/>
<evidence type="ECO:0000313" key="1">
    <source>
        <dbReference type="EMBL" id="JAD49131.1"/>
    </source>
</evidence>
<reference evidence="1" key="1">
    <citation type="submission" date="2014-09" db="EMBL/GenBank/DDBJ databases">
        <authorList>
            <person name="Magalhaes I.L.F."/>
            <person name="Oliveira U."/>
            <person name="Santos F.R."/>
            <person name="Vidigal T.H.D.A."/>
            <person name="Brescovit A.D."/>
            <person name="Santos A.J."/>
        </authorList>
    </citation>
    <scope>NUCLEOTIDE SEQUENCE</scope>
    <source>
        <tissue evidence="1">Shoot tissue taken approximately 20 cm above the soil surface</tissue>
    </source>
</reference>
<dbReference type="AlphaFoldDB" id="A0A0A9ADF6"/>